<dbReference type="GO" id="GO:0006979">
    <property type="term" value="P:response to oxidative stress"/>
    <property type="evidence" value="ECO:0007669"/>
    <property type="project" value="InterPro"/>
</dbReference>
<keyword evidence="7" id="KW-1185">Reference proteome</keyword>
<keyword evidence="4" id="KW-0325">Glycoprotein</keyword>
<reference evidence="6" key="3">
    <citation type="submission" date="2025-09" db="UniProtKB">
        <authorList>
            <consortium name="Ensembl"/>
        </authorList>
    </citation>
    <scope>IDENTIFICATION</scope>
</reference>
<dbReference type="GO" id="GO:0046872">
    <property type="term" value="F:metal ion binding"/>
    <property type="evidence" value="ECO:0007669"/>
    <property type="project" value="UniProtKB-KW"/>
</dbReference>
<accession>F7AEB2</accession>
<evidence type="ECO:0000256" key="1">
    <source>
        <dbReference type="ARBA" id="ARBA00004613"/>
    </source>
</evidence>
<keyword evidence="5" id="KW-0408">Iron</keyword>
<reference evidence="6" key="2">
    <citation type="submission" date="2025-08" db="UniProtKB">
        <authorList>
            <consortium name="Ensembl"/>
        </authorList>
    </citation>
    <scope>IDENTIFICATION</scope>
</reference>
<dbReference type="HOGENOM" id="CLU_006087_5_2_1"/>
<dbReference type="InterPro" id="IPR037120">
    <property type="entry name" value="Haem_peroxidase_sf_animal"/>
</dbReference>
<dbReference type="FunFam" id="1.10.640.10:FF:000003">
    <property type="entry name" value="chorion peroxidase"/>
    <property type="match status" value="1"/>
</dbReference>
<dbReference type="GeneTree" id="ENSGT00940000166558"/>
<evidence type="ECO:0000256" key="5">
    <source>
        <dbReference type="PIRSR" id="PIRSR619791-2"/>
    </source>
</evidence>
<evidence type="ECO:0000313" key="6">
    <source>
        <dbReference type="Ensembl" id="ENSCINP00000002440.3"/>
    </source>
</evidence>
<dbReference type="PROSITE" id="PS50292">
    <property type="entry name" value="PEROXIDASE_3"/>
    <property type="match status" value="1"/>
</dbReference>
<keyword evidence="5" id="KW-0479">Metal-binding</keyword>
<dbReference type="InterPro" id="IPR010255">
    <property type="entry name" value="Haem_peroxidase_sf"/>
</dbReference>
<dbReference type="GO" id="GO:0004601">
    <property type="term" value="F:peroxidase activity"/>
    <property type="evidence" value="ECO:0000318"/>
    <property type="project" value="GO_Central"/>
</dbReference>
<evidence type="ECO:0000313" key="7">
    <source>
        <dbReference type="Proteomes" id="UP000008144"/>
    </source>
</evidence>
<dbReference type="OMA" id="VNCSCSN"/>
<dbReference type="AlphaFoldDB" id="F7AEB2"/>
<dbReference type="Gene3D" id="1.10.640.10">
    <property type="entry name" value="Haem peroxidase domain superfamily, animal type"/>
    <property type="match status" value="1"/>
</dbReference>
<evidence type="ECO:0000256" key="2">
    <source>
        <dbReference type="ARBA" id="ARBA00022525"/>
    </source>
</evidence>
<proteinExistence type="predicted"/>
<dbReference type="PANTHER" id="PTHR11475:SF4">
    <property type="entry name" value="CHORION PEROXIDASE"/>
    <property type="match status" value="1"/>
</dbReference>
<dbReference type="GO" id="GO:0020037">
    <property type="term" value="F:heme binding"/>
    <property type="evidence" value="ECO:0007669"/>
    <property type="project" value="InterPro"/>
</dbReference>
<dbReference type="Proteomes" id="UP000008144">
    <property type="component" value="Unassembled WGS sequence"/>
</dbReference>
<dbReference type="InParanoid" id="F7AEB2"/>
<dbReference type="CDD" id="cd09823">
    <property type="entry name" value="peroxinectin_like"/>
    <property type="match status" value="1"/>
</dbReference>
<evidence type="ECO:0000256" key="3">
    <source>
        <dbReference type="ARBA" id="ARBA00022729"/>
    </source>
</evidence>
<dbReference type="Pfam" id="PF03098">
    <property type="entry name" value="An_peroxidase"/>
    <property type="match status" value="1"/>
</dbReference>
<dbReference type="GO" id="GO:0005576">
    <property type="term" value="C:extracellular region"/>
    <property type="evidence" value="ECO:0007669"/>
    <property type="project" value="UniProtKB-SubCell"/>
</dbReference>
<comment type="subcellular location">
    <subcellularLocation>
        <location evidence="1">Secreted</location>
    </subcellularLocation>
</comment>
<keyword evidence="3" id="KW-0732">Signal</keyword>
<protein>
    <submittedName>
        <fullName evidence="6">Peroxidase mlt-7-like</fullName>
    </submittedName>
</protein>
<feature type="binding site" description="axial binding residue" evidence="5">
    <location>
        <position position="349"/>
    </location>
    <ligand>
        <name>heme b</name>
        <dbReference type="ChEBI" id="CHEBI:60344"/>
    </ligand>
    <ligandPart>
        <name>Fe</name>
        <dbReference type="ChEBI" id="CHEBI:18248"/>
    </ligandPart>
</feature>
<gene>
    <name evidence="6" type="primary">LOC100180230</name>
</gene>
<keyword evidence="2" id="KW-0964">Secreted</keyword>
<evidence type="ECO:0000256" key="4">
    <source>
        <dbReference type="ARBA" id="ARBA00023180"/>
    </source>
</evidence>
<dbReference type="PRINTS" id="PR00457">
    <property type="entry name" value="ANPEROXIDASE"/>
</dbReference>
<dbReference type="SUPFAM" id="SSF48113">
    <property type="entry name" value="Heme-dependent peroxidases"/>
    <property type="match status" value="1"/>
</dbReference>
<name>F7AEB2_CIOIN</name>
<reference evidence="7" key="1">
    <citation type="journal article" date="2002" name="Science">
        <title>The draft genome of Ciona intestinalis: insights into chordate and vertebrate origins.</title>
        <authorList>
            <person name="Dehal P."/>
            <person name="Satou Y."/>
            <person name="Campbell R.K."/>
            <person name="Chapman J."/>
            <person name="Degnan B."/>
            <person name="De Tomaso A."/>
            <person name="Davidson B."/>
            <person name="Di Gregorio A."/>
            <person name="Gelpke M."/>
            <person name="Goodstein D.M."/>
            <person name="Harafuji N."/>
            <person name="Hastings K.E."/>
            <person name="Ho I."/>
            <person name="Hotta K."/>
            <person name="Huang W."/>
            <person name="Kawashima T."/>
            <person name="Lemaire P."/>
            <person name="Martinez D."/>
            <person name="Meinertzhagen I.A."/>
            <person name="Necula S."/>
            <person name="Nonaka M."/>
            <person name="Putnam N."/>
            <person name="Rash S."/>
            <person name="Saiga H."/>
            <person name="Satake M."/>
            <person name="Terry A."/>
            <person name="Yamada L."/>
            <person name="Wang H.G."/>
            <person name="Awazu S."/>
            <person name="Azumi K."/>
            <person name="Boore J."/>
            <person name="Branno M."/>
            <person name="Chin-Bow S."/>
            <person name="DeSantis R."/>
            <person name="Doyle S."/>
            <person name="Francino P."/>
            <person name="Keys D.N."/>
            <person name="Haga S."/>
            <person name="Hayashi H."/>
            <person name="Hino K."/>
            <person name="Imai K.S."/>
            <person name="Inaba K."/>
            <person name="Kano S."/>
            <person name="Kobayashi K."/>
            <person name="Kobayashi M."/>
            <person name="Lee B.I."/>
            <person name="Makabe K.W."/>
            <person name="Manohar C."/>
            <person name="Matassi G."/>
            <person name="Medina M."/>
            <person name="Mochizuki Y."/>
            <person name="Mount S."/>
            <person name="Morishita T."/>
            <person name="Miura S."/>
            <person name="Nakayama A."/>
            <person name="Nishizaka S."/>
            <person name="Nomoto H."/>
            <person name="Ohta F."/>
            <person name="Oishi K."/>
            <person name="Rigoutsos I."/>
            <person name="Sano M."/>
            <person name="Sasaki A."/>
            <person name="Sasakura Y."/>
            <person name="Shoguchi E."/>
            <person name="Shin-i T."/>
            <person name="Spagnuolo A."/>
            <person name="Stainier D."/>
            <person name="Suzuki M.M."/>
            <person name="Tassy O."/>
            <person name="Takatori N."/>
            <person name="Tokuoka M."/>
            <person name="Yagi K."/>
            <person name="Yoshizaki F."/>
            <person name="Wada S."/>
            <person name="Zhang C."/>
            <person name="Hyatt P.D."/>
            <person name="Larimer F."/>
            <person name="Detter C."/>
            <person name="Doggett N."/>
            <person name="Glavina T."/>
            <person name="Hawkins T."/>
            <person name="Richardson P."/>
            <person name="Lucas S."/>
            <person name="Kohara Y."/>
            <person name="Levine M."/>
            <person name="Satoh N."/>
            <person name="Rokhsar D.S."/>
        </authorList>
    </citation>
    <scope>NUCLEOTIDE SEQUENCE [LARGE SCALE GENOMIC DNA]</scope>
</reference>
<dbReference type="InterPro" id="IPR019791">
    <property type="entry name" value="Haem_peroxidase_animal"/>
</dbReference>
<keyword evidence="5" id="KW-0349">Heme</keyword>
<dbReference type="PANTHER" id="PTHR11475">
    <property type="entry name" value="OXIDASE/PEROXIDASE"/>
    <property type="match status" value="1"/>
</dbReference>
<sequence>MQDRHLSEQHQTAELLRNTTRHCYVRNTNIPDCGVIRTPTLDGKCNNKLQPLAGAAYAPLKRLLPPQFADYDVMTPRLATDGGELPNPRRISNILNENLTKTRSSRLNAMFVTFGQFLAHDLVLTPMITEVDGEKVNCSCSNPHPTCNNIQIPTGDPHYVTQRCIPLKGSQVICGHSPNENLNQISSYIDGDPLYGSDGEVLRQLRDQGSLLTTRDVPHDFASKINCPAHLAPPGSTCFVSGEPRLNENIALTSLHLLFTREHNRISRRLGALNVNWNGDQIFRETKRIIVAVLQRITYGEFVPALLGPDFTKRFGLNLLNNGNYFGYDPTYDATISNEFATAAFRFGHTQVGAAYQRLAPNYTREFPSIETFKSLFQQDALVNGTLPSILRGLMTDSALEVSPSMVDDLRNRMFESKTQVGKDLLAINIFRGRLNGLSSYNEYRELCGLGRVDDWASLTYTIPQPIINKLRAVYSHVDDIDLLIGGLSESSLPGGAVGPTLGCIIGHQMRDVRKGDRYWFENPGVFTPEQLEEIRKVTLSSLLCDVIEGMETIAPHAMNLDHDSNSKIPCDVIQSINLDGWKINSNKQQG</sequence>
<dbReference type="Ensembl" id="ENSCINT00000002440.3">
    <property type="protein sequence ID" value="ENSCINP00000002440.3"/>
    <property type="gene ID" value="ENSCING00000001247.3"/>
</dbReference>
<organism evidence="6 7">
    <name type="scientific">Ciona intestinalis</name>
    <name type="common">Transparent sea squirt</name>
    <name type="synonym">Ascidia intestinalis</name>
    <dbReference type="NCBI Taxonomy" id="7719"/>
    <lineage>
        <taxon>Eukaryota</taxon>
        <taxon>Metazoa</taxon>
        <taxon>Chordata</taxon>
        <taxon>Tunicata</taxon>
        <taxon>Ascidiacea</taxon>
        <taxon>Phlebobranchia</taxon>
        <taxon>Cionidae</taxon>
        <taxon>Ciona</taxon>
    </lineage>
</organism>